<dbReference type="Pfam" id="PF00355">
    <property type="entry name" value="Rieske"/>
    <property type="match status" value="1"/>
</dbReference>
<dbReference type="Gene3D" id="3.90.380.10">
    <property type="entry name" value="Naphthalene 1,2-dioxygenase Alpha Subunit, Chain A, domain 1"/>
    <property type="match status" value="1"/>
</dbReference>
<dbReference type="PANTHER" id="PTHR43756:SF5">
    <property type="entry name" value="CHOLINE MONOOXYGENASE, CHLOROPLASTIC"/>
    <property type="match status" value="1"/>
</dbReference>
<keyword evidence="4" id="KW-0560">Oxidoreductase</keyword>
<dbReference type="PANTHER" id="PTHR43756">
    <property type="entry name" value="CHOLINE MONOOXYGENASE, CHLOROPLASTIC"/>
    <property type="match status" value="1"/>
</dbReference>
<keyword evidence="2" id="KW-0001">2Fe-2S</keyword>
<reference evidence="8 9" key="1">
    <citation type="submission" date="2022-06" db="EMBL/GenBank/DDBJ databases">
        <title>Dyella sp. Sa strain:Sa Genome sequencing.</title>
        <authorList>
            <person name="Park S."/>
        </authorList>
    </citation>
    <scope>NUCLEOTIDE SEQUENCE [LARGE SCALE GENOMIC DNA]</scope>
    <source>
        <strain evidence="8 9">Sa</strain>
    </source>
</reference>
<dbReference type="InterPro" id="IPR036922">
    <property type="entry name" value="Rieske_2Fe-2S_sf"/>
</dbReference>
<keyword evidence="6" id="KW-0411">Iron-sulfur</keyword>
<dbReference type="SUPFAM" id="SSF55961">
    <property type="entry name" value="Bet v1-like"/>
    <property type="match status" value="1"/>
</dbReference>
<keyword evidence="3" id="KW-0479">Metal-binding</keyword>
<comment type="cofactor">
    <cofactor evidence="1">
        <name>Fe cation</name>
        <dbReference type="ChEBI" id="CHEBI:24875"/>
    </cofactor>
</comment>
<evidence type="ECO:0000256" key="6">
    <source>
        <dbReference type="ARBA" id="ARBA00023014"/>
    </source>
</evidence>
<evidence type="ECO:0000256" key="5">
    <source>
        <dbReference type="ARBA" id="ARBA00023004"/>
    </source>
</evidence>
<organism evidence="8 9">
    <name type="scientific">Dyella lutea</name>
    <dbReference type="NCBI Taxonomy" id="2950441"/>
    <lineage>
        <taxon>Bacteria</taxon>
        <taxon>Pseudomonadati</taxon>
        <taxon>Pseudomonadota</taxon>
        <taxon>Gammaproteobacteria</taxon>
        <taxon>Lysobacterales</taxon>
        <taxon>Rhodanobacteraceae</taxon>
        <taxon>Dyella</taxon>
    </lineage>
</organism>
<evidence type="ECO:0000259" key="7">
    <source>
        <dbReference type="PROSITE" id="PS51296"/>
    </source>
</evidence>
<evidence type="ECO:0000256" key="3">
    <source>
        <dbReference type="ARBA" id="ARBA00022723"/>
    </source>
</evidence>
<dbReference type="Gene3D" id="2.102.10.10">
    <property type="entry name" value="Rieske [2Fe-2S] iron-sulphur domain"/>
    <property type="match status" value="1"/>
</dbReference>
<sequence>MSIDRAAYSDPATFDAELARIFSDRMCVGSVYDLPAVNDYLSLLVGNRAITVRHTPDGVRAINNVCLHRNALIDPPGSGNRAFRCNYHGWSYRSDGTLEHAPLAEEAAICERQLIRYTVAESNGIYYVGLGATPDVSDTRIAFDKLRMTLAEPFGRGTLDHACNWKLLVENVMEGYHLSYVHKETFVQAGFTSTANYHHEMEGSVSWSTMTPRQGHGNDRSSQYRRISQDAGHYYNHAFVFPNLFLANSNGLIGFMSYLYPVSTSHTRLEWALFELPALTALAPSIREHFRNDALSFANATLLEDKALVESCQRGISSVGTACQFQPNESRIRHFHLMYQESMSATSR</sequence>
<keyword evidence="8" id="KW-0223">Dioxygenase</keyword>
<accession>A0ABT1FCA6</accession>
<dbReference type="GO" id="GO:0051213">
    <property type="term" value="F:dioxygenase activity"/>
    <property type="evidence" value="ECO:0007669"/>
    <property type="project" value="UniProtKB-KW"/>
</dbReference>
<dbReference type="Pfam" id="PF00848">
    <property type="entry name" value="Ring_hydroxyl_A"/>
    <property type="match status" value="1"/>
</dbReference>
<dbReference type="InterPro" id="IPR015879">
    <property type="entry name" value="Ring_hydroxy_dOase_asu_C_dom"/>
</dbReference>
<evidence type="ECO:0000313" key="8">
    <source>
        <dbReference type="EMBL" id="MCP1374083.1"/>
    </source>
</evidence>
<keyword evidence="5" id="KW-0408">Iron</keyword>
<dbReference type="CDD" id="cd00680">
    <property type="entry name" value="RHO_alpha_C"/>
    <property type="match status" value="1"/>
</dbReference>
<dbReference type="PROSITE" id="PS51296">
    <property type="entry name" value="RIESKE"/>
    <property type="match status" value="1"/>
</dbReference>
<dbReference type="SUPFAM" id="SSF50022">
    <property type="entry name" value="ISP domain"/>
    <property type="match status" value="1"/>
</dbReference>
<dbReference type="InterPro" id="IPR017941">
    <property type="entry name" value="Rieske_2Fe-2S"/>
</dbReference>
<proteinExistence type="predicted"/>
<dbReference type="Proteomes" id="UP001204615">
    <property type="component" value="Unassembled WGS sequence"/>
</dbReference>
<dbReference type="InterPro" id="IPR001663">
    <property type="entry name" value="Rng_hydr_dOase-A"/>
</dbReference>
<comment type="caution">
    <text evidence="8">The sequence shown here is derived from an EMBL/GenBank/DDBJ whole genome shotgun (WGS) entry which is preliminary data.</text>
</comment>
<gene>
    <name evidence="8" type="ORF">NC595_08405</name>
</gene>
<dbReference type="EMBL" id="JAMZEK010000002">
    <property type="protein sequence ID" value="MCP1374083.1"/>
    <property type="molecule type" value="Genomic_DNA"/>
</dbReference>
<dbReference type="RefSeq" id="WP_253565920.1">
    <property type="nucleotide sequence ID" value="NZ_JAMZEK010000002.1"/>
</dbReference>
<name>A0ABT1FCA6_9GAMM</name>
<evidence type="ECO:0000313" key="9">
    <source>
        <dbReference type="Proteomes" id="UP001204615"/>
    </source>
</evidence>
<evidence type="ECO:0000256" key="1">
    <source>
        <dbReference type="ARBA" id="ARBA00001962"/>
    </source>
</evidence>
<keyword evidence="9" id="KW-1185">Reference proteome</keyword>
<evidence type="ECO:0000256" key="2">
    <source>
        <dbReference type="ARBA" id="ARBA00022714"/>
    </source>
</evidence>
<feature type="domain" description="Rieske" evidence="7">
    <location>
        <begin position="25"/>
        <end position="128"/>
    </location>
</feature>
<evidence type="ECO:0000256" key="4">
    <source>
        <dbReference type="ARBA" id="ARBA00023002"/>
    </source>
</evidence>
<protein>
    <submittedName>
        <fullName evidence="8">Aromatic ring-hydroxylating dioxygenase subunit alpha</fullName>
    </submittedName>
</protein>